<dbReference type="RefSeq" id="WP_146076417.1">
    <property type="nucleotide sequence ID" value="NZ_KZ857266.1"/>
</dbReference>
<name>A0A370KJH1_9HYPH</name>
<dbReference type="AlphaFoldDB" id="A0A370KJH1"/>
<comment type="caution">
    <text evidence="3">The sequence shown here is derived from an EMBL/GenBank/DDBJ whole genome shotgun (WGS) entry which is preliminary data.</text>
</comment>
<feature type="compositionally biased region" description="Basic and acidic residues" evidence="1">
    <location>
        <begin position="1"/>
        <end position="11"/>
    </location>
</feature>
<protein>
    <submittedName>
        <fullName evidence="3">Uncharacterized protein</fullName>
    </submittedName>
</protein>
<sequence length="105" mass="11128">MSLKQDSRDANPDLEQTPGKDTRRNEKRKSALVTVSVLATVFGLGCIYGGILLMAAPGVGATSFDFLNLQFSTQQTGVAAIALGAASIIMIFRKVLKAIVDIGRT</sequence>
<reference evidence="3 4" key="1">
    <citation type="submission" date="2017-03" db="EMBL/GenBank/DDBJ databases">
        <title>Genome analysis of Rhizobial strains effectives or ineffectives for nitrogen fixation isolated from bean seeds.</title>
        <authorList>
            <person name="Peralta H."/>
            <person name="Aguilar-Vera A."/>
            <person name="Mora Y."/>
            <person name="Vargas-Lagunas C."/>
            <person name="Girard L."/>
            <person name="Mora J."/>
        </authorList>
    </citation>
    <scope>NUCLEOTIDE SEQUENCE [LARGE SCALE GENOMIC DNA]</scope>
    <source>
        <strain evidence="3 4">CCGM3</strain>
    </source>
</reference>
<keyword evidence="2" id="KW-0812">Transmembrane</keyword>
<evidence type="ECO:0000256" key="2">
    <source>
        <dbReference type="SAM" id="Phobius"/>
    </source>
</evidence>
<evidence type="ECO:0000256" key="1">
    <source>
        <dbReference type="SAM" id="MobiDB-lite"/>
    </source>
</evidence>
<feature type="transmembrane region" description="Helical" evidence="2">
    <location>
        <begin position="76"/>
        <end position="96"/>
    </location>
</feature>
<keyword evidence="2" id="KW-0472">Membrane</keyword>
<accession>A0A370KJH1</accession>
<evidence type="ECO:0000313" key="3">
    <source>
        <dbReference type="EMBL" id="RDJ06389.1"/>
    </source>
</evidence>
<evidence type="ECO:0000313" key="4">
    <source>
        <dbReference type="Proteomes" id="UP000254939"/>
    </source>
</evidence>
<dbReference type="EMBL" id="NAAC01000029">
    <property type="protein sequence ID" value="RDJ06389.1"/>
    <property type="molecule type" value="Genomic_DNA"/>
</dbReference>
<organism evidence="3 4">
    <name type="scientific">Rhizobium grahamii</name>
    <dbReference type="NCBI Taxonomy" id="1120045"/>
    <lineage>
        <taxon>Bacteria</taxon>
        <taxon>Pseudomonadati</taxon>
        <taxon>Pseudomonadota</taxon>
        <taxon>Alphaproteobacteria</taxon>
        <taxon>Hyphomicrobiales</taxon>
        <taxon>Rhizobiaceae</taxon>
        <taxon>Rhizobium/Agrobacterium group</taxon>
        <taxon>Rhizobium</taxon>
    </lineage>
</organism>
<keyword evidence="2" id="KW-1133">Transmembrane helix</keyword>
<feature type="transmembrane region" description="Helical" evidence="2">
    <location>
        <begin position="31"/>
        <end position="56"/>
    </location>
</feature>
<dbReference type="Proteomes" id="UP000254939">
    <property type="component" value="Unassembled WGS sequence"/>
</dbReference>
<proteinExistence type="predicted"/>
<feature type="region of interest" description="Disordered" evidence="1">
    <location>
        <begin position="1"/>
        <end position="29"/>
    </location>
</feature>
<gene>
    <name evidence="3" type="ORF">B5K06_22905</name>
</gene>